<dbReference type="RefSeq" id="WP_010527733.1">
    <property type="nucleotide sequence ID" value="NZ_AFSL01000060.1"/>
</dbReference>
<sequence length="544" mass="61441">MKIKGKWPLLFLVSLWVLTGCQDDDIWVNTENNDDNRELEIAAPIGEITYKIADFLEEIDNEYIFIDQQGMVYARFFQEVDIDWETLVRLRDFSEVWQYPLNEVDLFPDLKAASSAQFKEKVKLNSRDDVRIDSAFMDEGRLQFQLSVPFGTTGNVQISVPEVFHNGEPLHYSFDVNASNYTFGVDEDLAGKKIVPSQGQDSSYLSVITSVNLENVVRGNAILDFSLSNMNPALTFGYFGQQEASKLEQDISFDVFDDLEEDVDNIEFFDLNLSLKVESGIGVPFDVTVENLQFFHENGDLVGTLNVDGENFVNLFLEAAIYSDPIENAVTSITIDRDNSDNIVDIVNSYPDRVRFDVTSFSNPNGETELQNFMGLDNVLKGTLEVNLPAWFKASGYSRKDTVDFDIHDILGEDEDDVRKIEDITLFFDFFSRIPVDIAARIWVIDGQGNKIDDLLDSTKVIVSGDLNPETGYVDEPKHSEFSVAISGNQINEFLDKDAMNIVIETAYNTPSGDNPELDFIRIYDDMDFKGELSIKINGSIPSL</sequence>
<evidence type="ECO:0000313" key="1">
    <source>
        <dbReference type="EMBL" id="SFE74400.1"/>
    </source>
</evidence>
<proteinExistence type="predicted"/>
<gene>
    <name evidence="1" type="ORF">SAMN05444380_11781</name>
</gene>
<protein>
    <submittedName>
        <fullName evidence="1">Uncharacterized protein</fullName>
    </submittedName>
</protein>
<dbReference type="InParanoid" id="A0A1I2D347"/>
<dbReference type="OrthoDB" id="1116560at2"/>
<dbReference type="AlphaFoldDB" id="A0A1I2D347"/>
<reference evidence="1 2" key="1">
    <citation type="submission" date="2016-10" db="EMBL/GenBank/DDBJ databases">
        <authorList>
            <person name="de Groot N.N."/>
        </authorList>
    </citation>
    <scope>NUCLEOTIDE SEQUENCE [LARGE SCALE GENOMIC DNA]</scope>
    <source>
        <strain evidence="1 2">DSM 19012</strain>
    </source>
</reference>
<dbReference type="Proteomes" id="UP000181976">
    <property type="component" value="Unassembled WGS sequence"/>
</dbReference>
<keyword evidence="2" id="KW-1185">Reference proteome</keyword>
<dbReference type="eggNOG" id="ENOG50332UZ">
    <property type="taxonomic scope" value="Bacteria"/>
</dbReference>
<name>A0A1I2D347_9BACT</name>
<dbReference type="EMBL" id="FONA01000017">
    <property type="protein sequence ID" value="SFE74400.1"/>
    <property type="molecule type" value="Genomic_DNA"/>
</dbReference>
<evidence type="ECO:0000313" key="2">
    <source>
        <dbReference type="Proteomes" id="UP000181976"/>
    </source>
</evidence>
<accession>A0A1I2D347</accession>
<organism evidence="1 2">
    <name type="scientific">Thermophagus xiamenensis</name>
    <dbReference type="NCBI Taxonomy" id="385682"/>
    <lineage>
        <taxon>Bacteria</taxon>
        <taxon>Pseudomonadati</taxon>
        <taxon>Bacteroidota</taxon>
        <taxon>Bacteroidia</taxon>
        <taxon>Marinilabiliales</taxon>
        <taxon>Marinilabiliaceae</taxon>
        <taxon>Thermophagus</taxon>
    </lineage>
</organism>
<dbReference type="PROSITE" id="PS51257">
    <property type="entry name" value="PROKAR_LIPOPROTEIN"/>
    <property type="match status" value="1"/>
</dbReference>